<evidence type="ECO:0000313" key="3">
    <source>
        <dbReference type="Proteomes" id="UP000054266"/>
    </source>
</evidence>
<sequence>METPTPISSRDRMSMNAPLRTPTAMALPNLRPFVHAPQARSSSANDDLGDIVHEEAQPVPTVPTFQTAPAPSQSLGKRRVPRASKDEWADSSDDELSIRVIGAESTASEYFQSAKAHNTNGNPPKKAKTTVVKRDPRFHRMSGPKQESPKPLSMSKNAVDFRGRRDVEKSYKEKVRAFIDKDILRRVDSEGGITPTGRFYKAVYMMMERKLAQPKQLVTSSADNPGSSGEIARLKAENQKLRQVIEDASEALGHT</sequence>
<dbReference type="EMBL" id="KN846957">
    <property type="protein sequence ID" value="KIW69976.1"/>
    <property type="molecule type" value="Genomic_DNA"/>
</dbReference>
<accession>A0A0D2CXU5</accession>
<dbReference type="HOGENOM" id="CLU_1026739_0_0_1"/>
<organism evidence="2 3">
    <name type="scientific">Phialophora macrospora</name>
    <dbReference type="NCBI Taxonomy" id="1851006"/>
    <lineage>
        <taxon>Eukaryota</taxon>
        <taxon>Fungi</taxon>
        <taxon>Dikarya</taxon>
        <taxon>Ascomycota</taxon>
        <taxon>Pezizomycotina</taxon>
        <taxon>Eurotiomycetes</taxon>
        <taxon>Chaetothyriomycetidae</taxon>
        <taxon>Chaetothyriales</taxon>
        <taxon>Herpotrichiellaceae</taxon>
        <taxon>Phialophora</taxon>
    </lineage>
</organism>
<feature type="compositionally biased region" description="Polar residues" evidence="1">
    <location>
        <begin position="216"/>
        <end position="227"/>
    </location>
</feature>
<evidence type="ECO:0000313" key="2">
    <source>
        <dbReference type="EMBL" id="KIW69976.1"/>
    </source>
</evidence>
<protein>
    <submittedName>
        <fullName evidence="2">Uncharacterized protein</fullName>
    </submittedName>
</protein>
<gene>
    <name evidence="2" type="ORF">PV04_02288</name>
</gene>
<dbReference type="Proteomes" id="UP000054266">
    <property type="component" value="Unassembled WGS sequence"/>
</dbReference>
<evidence type="ECO:0000256" key="1">
    <source>
        <dbReference type="SAM" id="MobiDB-lite"/>
    </source>
</evidence>
<feature type="compositionally biased region" description="Polar residues" evidence="1">
    <location>
        <begin position="63"/>
        <end position="75"/>
    </location>
</feature>
<name>A0A0D2CXU5_9EURO</name>
<feature type="region of interest" description="Disordered" evidence="1">
    <location>
        <begin position="53"/>
        <end position="94"/>
    </location>
</feature>
<keyword evidence="3" id="KW-1185">Reference proteome</keyword>
<dbReference type="AlphaFoldDB" id="A0A0D2CXU5"/>
<feature type="region of interest" description="Disordered" evidence="1">
    <location>
        <begin position="214"/>
        <end position="235"/>
    </location>
</feature>
<proteinExistence type="predicted"/>
<feature type="region of interest" description="Disordered" evidence="1">
    <location>
        <begin position="114"/>
        <end position="161"/>
    </location>
</feature>
<reference evidence="2 3" key="1">
    <citation type="submission" date="2015-01" db="EMBL/GenBank/DDBJ databases">
        <title>The Genome Sequence of Capronia semiimmersa CBS27337.</title>
        <authorList>
            <consortium name="The Broad Institute Genomics Platform"/>
            <person name="Cuomo C."/>
            <person name="de Hoog S."/>
            <person name="Gorbushina A."/>
            <person name="Stielow B."/>
            <person name="Teixiera M."/>
            <person name="Abouelleil A."/>
            <person name="Chapman S.B."/>
            <person name="Priest M."/>
            <person name="Young S.K."/>
            <person name="Wortman J."/>
            <person name="Nusbaum C."/>
            <person name="Birren B."/>
        </authorList>
    </citation>
    <scope>NUCLEOTIDE SEQUENCE [LARGE SCALE GENOMIC DNA]</scope>
    <source>
        <strain evidence="2 3">CBS 27337</strain>
    </source>
</reference>